<dbReference type="EMBL" id="CP114014">
    <property type="protein sequence ID" value="XAY05326.1"/>
    <property type="molecule type" value="Genomic_DNA"/>
</dbReference>
<protein>
    <submittedName>
        <fullName evidence="2">Uncharacterized protein</fullName>
    </submittedName>
</protein>
<evidence type="ECO:0000256" key="1">
    <source>
        <dbReference type="SAM" id="SignalP"/>
    </source>
</evidence>
<feature type="signal peptide" evidence="1">
    <location>
        <begin position="1"/>
        <end position="23"/>
    </location>
</feature>
<dbReference type="InterPro" id="IPR046576">
    <property type="entry name" value="DUF6636"/>
</dbReference>
<dbReference type="Pfam" id="PF20341">
    <property type="entry name" value="DUF6636"/>
    <property type="match status" value="1"/>
</dbReference>
<keyword evidence="1" id="KW-0732">Signal</keyword>
<organism evidence="2">
    <name type="scientific">Paraconexibacter sp. AEG42_29</name>
    <dbReference type="NCBI Taxonomy" id="2997339"/>
    <lineage>
        <taxon>Bacteria</taxon>
        <taxon>Bacillati</taxon>
        <taxon>Actinomycetota</taxon>
        <taxon>Thermoleophilia</taxon>
        <taxon>Solirubrobacterales</taxon>
        <taxon>Paraconexibacteraceae</taxon>
        <taxon>Paraconexibacter</taxon>
    </lineage>
</organism>
<proteinExistence type="predicted"/>
<dbReference type="KEGG" id="parq:DSM112329_02175"/>
<gene>
    <name evidence="2" type="ORF">DSM112329_02175</name>
</gene>
<feature type="chain" id="PRO_5043649718" evidence="1">
    <location>
        <begin position="24"/>
        <end position="125"/>
    </location>
</feature>
<reference evidence="2" key="1">
    <citation type="submission" date="2022-12" db="EMBL/GenBank/DDBJ databases">
        <title>Paraconexibacter alkalitolerans sp. nov. and Baekduia alba sp. nov., isolated from soil and emended description of the genera Paraconexibacter (Chun et al., 2020) and Baekduia (An et al., 2020).</title>
        <authorList>
            <person name="Vieira S."/>
            <person name="Huber K.J."/>
            <person name="Geppert A."/>
            <person name="Wolf J."/>
            <person name="Neumann-Schaal M."/>
            <person name="Muesken M."/>
            <person name="Overmann J."/>
        </authorList>
    </citation>
    <scope>NUCLEOTIDE SEQUENCE</scope>
    <source>
        <strain evidence="2">AEG42_29</strain>
    </source>
</reference>
<accession>A0AAU7AUE6</accession>
<evidence type="ECO:0000313" key="2">
    <source>
        <dbReference type="EMBL" id="XAY05326.1"/>
    </source>
</evidence>
<dbReference type="AlphaFoldDB" id="A0AAU7AUE6"/>
<name>A0AAU7AUE6_9ACTN</name>
<dbReference type="RefSeq" id="WP_354701837.1">
    <property type="nucleotide sequence ID" value="NZ_CP114014.1"/>
</dbReference>
<sequence length="125" mass="13688">MRTIIRRAALTAVTLTAALAAPAAADAYSGSFQTPTGNIVCQYATGYSGYMACDVNSARVTYQMSRRGYPRVYGMGPALRGDWTLRYGRKVTVGSFSCTSRYDGLTCRNRGGHGFFVAVQARYRW</sequence>